<name>A0A2N5V897_9BASI</name>
<gene>
    <name evidence="3" type="ORF">PCASD_03768</name>
</gene>
<evidence type="ECO:0000256" key="1">
    <source>
        <dbReference type="SAM" id="MobiDB-lite"/>
    </source>
</evidence>
<comment type="caution">
    <text evidence="3">The sequence shown here is derived from an EMBL/GenBank/DDBJ whole genome shotgun (WGS) entry which is preliminary data.</text>
</comment>
<keyword evidence="2" id="KW-0732">Signal</keyword>
<feature type="chain" id="PRO_5014626524" evidence="2">
    <location>
        <begin position="23"/>
        <end position="69"/>
    </location>
</feature>
<feature type="compositionally biased region" description="Basic and acidic residues" evidence="1">
    <location>
        <begin position="42"/>
        <end position="57"/>
    </location>
</feature>
<reference evidence="3 4" key="1">
    <citation type="submission" date="2017-11" db="EMBL/GenBank/DDBJ databases">
        <title>De novo assembly and phasing of dikaryotic genomes from two isolates of Puccinia coronata f. sp. avenae, the causal agent of oat crown rust.</title>
        <authorList>
            <person name="Miller M.E."/>
            <person name="Zhang Y."/>
            <person name="Omidvar V."/>
            <person name="Sperschneider J."/>
            <person name="Schwessinger B."/>
            <person name="Raley C."/>
            <person name="Palmer J.M."/>
            <person name="Garnica D."/>
            <person name="Upadhyaya N."/>
            <person name="Rathjen J."/>
            <person name="Taylor J.M."/>
            <person name="Park R.F."/>
            <person name="Dodds P.N."/>
            <person name="Hirsch C.D."/>
            <person name="Kianian S.F."/>
            <person name="Figueroa M."/>
        </authorList>
    </citation>
    <scope>NUCLEOTIDE SEQUENCE [LARGE SCALE GENOMIC DNA]</scope>
    <source>
        <strain evidence="3">12SD80</strain>
    </source>
</reference>
<organism evidence="3 4">
    <name type="scientific">Puccinia coronata f. sp. avenae</name>
    <dbReference type="NCBI Taxonomy" id="200324"/>
    <lineage>
        <taxon>Eukaryota</taxon>
        <taxon>Fungi</taxon>
        <taxon>Dikarya</taxon>
        <taxon>Basidiomycota</taxon>
        <taxon>Pucciniomycotina</taxon>
        <taxon>Pucciniomycetes</taxon>
        <taxon>Pucciniales</taxon>
        <taxon>Pucciniaceae</taxon>
        <taxon>Puccinia</taxon>
    </lineage>
</organism>
<dbReference type="Proteomes" id="UP000235392">
    <property type="component" value="Unassembled WGS sequence"/>
</dbReference>
<feature type="compositionally biased region" description="Polar residues" evidence="1">
    <location>
        <begin position="58"/>
        <end position="69"/>
    </location>
</feature>
<sequence length="69" mass="7433">MKSVMIAASLIALLSIFDGVLGAPAPIGMGAMPLTAIDEAEERNSQRPTHHDGHVNETGESNTWYYDFS</sequence>
<accession>A0A2N5V897</accession>
<evidence type="ECO:0000313" key="4">
    <source>
        <dbReference type="Proteomes" id="UP000235392"/>
    </source>
</evidence>
<protein>
    <submittedName>
        <fullName evidence="3">Uncharacterized protein</fullName>
    </submittedName>
</protein>
<dbReference type="EMBL" id="PGCI01000041">
    <property type="protein sequence ID" value="PLW46227.1"/>
    <property type="molecule type" value="Genomic_DNA"/>
</dbReference>
<feature type="region of interest" description="Disordered" evidence="1">
    <location>
        <begin position="41"/>
        <end position="69"/>
    </location>
</feature>
<evidence type="ECO:0000256" key="2">
    <source>
        <dbReference type="SAM" id="SignalP"/>
    </source>
</evidence>
<proteinExistence type="predicted"/>
<feature type="signal peptide" evidence="2">
    <location>
        <begin position="1"/>
        <end position="22"/>
    </location>
</feature>
<dbReference type="AlphaFoldDB" id="A0A2N5V897"/>
<evidence type="ECO:0000313" key="3">
    <source>
        <dbReference type="EMBL" id="PLW46227.1"/>
    </source>
</evidence>